<dbReference type="Proteomes" id="UP001064489">
    <property type="component" value="Chromosome 8"/>
</dbReference>
<comment type="caution">
    <text evidence="2">The sequence shown here is derived from an EMBL/GenBank/DDBJ whole genome shotgun (WGS) entry which is preliminary data.</text>
</comment>
<reference evidence="2" key="1">
    <citation type="journal article" date="2022" name="Plant J.">
        <title>Strategies of tolerance reflected in two North American maple genomes.</title>
        <authorList>
            <person name="McEvoy S.L."/>
            <person name="Sezen U.U."/>
            <person name="Trouern-Trend A."/>
            <person name="McMahon S.M."/>
            <person name="Schaberg P.G."/>
            <person name="Yang J."/>
            <person name="Wegrzyn J.L."/>
            <person name="Swenson N.G."/>
        </authorList>
    </citation>
    <scope>NUCLEOTIDE SEQUENCE</scope>
    <source>
        <strain evidence="2">91603</strain>
    </source>
</reference>
<keyword evidence="1" id="KW-0732">Signal</keyword>
<organism evidence="2 3">
    <name type="scientific">Acer negundo</name>
    <name type="common">Box elder</name>
    <dbReference type="NCBI Taxonomy" id="4023"/>
    <lineage>
        <taxon>Eukaryota</taxon>
        <taxon>Viridiplantae</taxon>
        <taxon>Streptophyta</taxon>
        <taxon>Embryophyta</taxon>
        <taxon>Tracheophyta</taxon>
        <taxon>Spermatophyta</taxon>
        <taxon>Magnoliopsida</taxon>
        <taxon>eudicotyledons</taxon>
        <taxon>Gunneridae</taxon>
        <taxon>Pentapetalae</taxon>
        <taxon>rosids</taxon>
        <taxon>malvids</taxon>
        <taxon>Sapindales</taxon>
        <taxon>Sapindaceae</taxon>
        <taxon>Hippocastanoideae</taxon>
        <taxon>Acereae</taxon>
        <taxon>Acer</taxon>
    </lineage>
</organism>
<evidence type="ECO:0000313" key="3">
    <source>
        <dbReference type="Proteomes" id="UP001064489"/>
    </source>
</evidence>
<feature type="chain" id="PRO_5042112035" description="Secreted protein" evidence="1">
    <location>
        <begin position="26"/>
        <end position="127"/>
    </location>
</feature>
<dbReference type="EMBL" id="JAJSOW010000103">
    <property type="protein sequence ID" value="KAI9174182.1"/>
    <property type="molecule type" value="Genomic_DNA"/>
</dbReference>
<evidence type="ECO:0008006" key="4">
    <source>
        <dbReference type="Google" id="ProtNLM"/>
    </source>
</evidence>
<dbReference type="AlphaFoldDB" id="A0AAD5IPZ8"/>
<keyword evidence="3" id="KW-1185">Reference proteome</keyword>
<gene>
    <name evidence="2" type="ORF">LWI28_013260</name>
</gene>
<proteinExistence type="predicted"/>
<name>A0AAD5IPZ8_ACENE</name>
<reference evidence="2" key="2">
    <citation type="submission" date="2023-02" db="EMBL/GenBank/DDBJ databases">
        <authorList>
            <person name="Swenson N.G."/>
            <person name="Wegrzyn J.L."/>
            <person name="Mcevoy S.L."/>
        </authorList>
    </citation>
    <scope>NUCLEOTIDE SEQUENCE</scope>
    <source>
        <strain evidence="2">91603</strain>
        <tissue evidence="2">Leaf</tissue>
    </source>
</reference>
<sequence length="127" mass="14387">MHALMTLVWSLASSAYMGQLRRISAYVDCCEEGCAVRTICAAVYLYEEGCDVRRISPSVYLPEKGCTLKRIYPSVYRSPSLYRADEWGSCAWIASRVALRWDLLEVVCAVRMNHVPGHVEEQVAQIH</sequence>
<accession>A0AAD5IPZ8</accession>
<feature type="signal peptide" evidence="1">
    <location>
        <begin position="1"/>
        <end position="25"/>
    </location>
</feature>
<evidence type="ECO:0000313" key="2">
    <source>
        <dbReference type="EMBL" id="KAI9174182.1"/>
    </source>
</evidence>
<protein>
    <recommendedName>
        <fullName evidence="4">Secreted protein</fullName>
    </recommendedName>
</protein>
<evidence type="ECO:0000256" key="1">
    <source>
        <dbReference type="SAM" id="SignalP"/>
    </source>
</evidence>